<keyword evidence="3" id="KW-1185">Reference proteome</keyword>
<feature type="compositionally biased region" description="Polar residues" evidence="1">
    <location>
        <begin position="197"/>
        <end position="237"/>
    </location>
</feature>
<evidence type="ECO:0000313" key="2">
    <source>
        <dbReference type="EMBL" id="KAJ4362522.1"/>
    </source>
</evidence>
<feature type="region of interest" description="Disordered" evidence="1">
    <location>
        <begin position="172"/>
        <end position="259"/>
    </location>
</feature>
<feature type="compositionally biased region" description="Low complexity" evidence="1">
    <location>
        <begin position="238"/>
        <end position="256"/>
    </location>
</feature>
<dbReference type="EMBL" id="JAPEUY010000021">
    <property type="protein sequence ID" value="KAJ4362522.1"/>
    <property type="molecule type" value="Genomic_DNA"/>
</dbReference>
<comment type="caution">
    <text evidence="2">The sequence shown here is derived from an EMBL/GenBank/DDBJ whole genome shotgun (WGS) entry which is preliminary data.</text>
</comment>
<evidence type="ECO:0000313" key="3">
    <source>
        <dbReference type="Proteomes" id="UP001140560"/>
    </source>
</evidence>
<dbReference type="OrthoDB" id="3880384at2759"/>
<protein>
    <submittedName>
        <fullName evidence="2">Uncharacterized protein</fullName>
    </submittedName>
</protein>
<accession>A0A9W8XXV9</accession>
<organism evidence="2 3">
    <name type="scientific">Neocucurbitaria cava</name>
    <dbReference type="NCBI Taxonomy" id="798079"/>
    <lineage>
        <taxon>Eukaryota</taxon>
        <taxon>Fungi</taxon>
        <taxon>Dikarya</taxon>
        <taxon>Ascomycota</taxon>
        <taxon>Pezizomycotina</taxon>
        <taxon>Dothideomycetes</taxon>
        <taxon>Pleosporomycetidae</taxon>
        <taxon>Pleosporales</taxon>
        <taxon>Pleosporineae</taxon>
        <taxon>Cucurbitariaceae</taxon>
        <taxon>Neocucurbitaria</taxon>
    </lineage>
</organism>
<dbReference type="AlphaFoldDB" id="A0A9W8XXV9"/>
<proteinExistence type="predicted"/>
<gene>
    <name evidence="2" type="ORF">N0V83_010616</name>
</gene>
<dbReference type="Proteomes" id="UP001140560">
    <property type="component" value="Unassembled WGS sequence"/>
</dbReference>
<reference evidence="2" key="1">
    <citation type="submission" date="2022-10" db="EMBL/GenBank/DDBJ databases">
        <title>Tapping the CABI collections for fungal endophytes: first genome assemblies for Collariella, Neodidymelliopsis, Ascochyta clinopodiicola, Didymella pomorum, Didymosphaeria variabile, Neocosmospora piperis and Neocucurbitaria cava.</title>
        <authorList>
            <person name="Hill R."/>
        </authorList>
    </citation>
    <scope>NUCLEOTIDE SEQUENCE</scope>
    <source>
        <strain evidence="2">IMI 356814</strain>
    </source>
</reference>
<name>A0A9W8XXV9_9PLEO</name>
<feature type="region of interest" description="Disordered" evidence="1">
    <location>
        <begin position="63"/>
        <end position="82"/>
    </location>
</feature>
<evidence type="ECO:0000256" key="1">
    <source>
        <dbReference type="SAM" id="MobiDB-lite"/>
    </source>
</evidence>
<sequence>MTPNLFLATQRVFSPHKWFKTSKNERAVRQTEFWEDGPVPGLYEYIPGRGRYLVATVKEASTNVTDSKTSEGGPVLPPSSPQPREYVHLEHPIPITYSRAIKRWFLDPDYKLRKKHGVITNNRGKRVTVGFFRTDDHGGVAWVQCWDEEGTFVPGPYQKWCIDAETKQFRHMRKRDDPNYVQSRSNSSSRDADTHSQDSMSTQIRDSLSGSTKNGPSPSLPSTRANSIRYMPSSNSASRPTSQRPSRQTSPRRNNSIPLEEAKVSLRRMAKEHQEAVAAAAAKGLRADSQDRVERIDRGRPAACVGN</sequence>
<feature type="compositionally biased region" description="Polar residues" evidence="1">
    <location>
        <begin position="180"/>
        <end position="189"/>
    </location>
</feature>